<sequence length="85" mass="9646">MMHLYCLLLPSLSFFVHDGLFCRLACVSAVPTPSYFSLGIAKVVDPLHKHSQRETVRNDRTARPEARHYILHITSVIWDAVGLAR</sequence>
<evidence type="ECO:0000313" key="2">
    <source>
        <dbReference type="EMBL" id="MBW48976.1"/>
    </source>
</evidence>
<keyword evidence="1" id="KW-0732">Signal</keyword>
<accession>A0A2M4B7G9</accession>
<proteinExistence type="predicted"/>
<organism evidence="2">
    <name type="scientific">Anopheles triannulatus</name>
    <dbReference type="NCBI Taxonomy" id="58253"/>
    <lineage>
        <taxon>Eukaryota</taxon>
        <taxon>Metazoa</taxon>
        <taxon>Ecdysozoa</taxon>
        <taxon>Arthropoda</taxon>
        <taxon>Hexapoda</taxon>
        <taxon>Insecta</taxon>
        <taxon>Pterygota</taxon>
        <taxon>Neoptera</taxon>
        <taxon>Endopterygota</taxon>
        <taxon>Diptera</taxon>
        <taxon>Nematocera</taxon>
        <taxon>Culicoidea</taxon>
        <taxon>Culicidae</taxon>
        <taxon>Anophelinae</taxon>
        <taxon>Anopheles</taxon>
    </lineage>
</organism>
<feature type="signal peptide" evidence="1">
    <location>
        <begin position="1"/>
        <end position="29"/>
    </location>
</feature>
<name>A0A2M4B7G9_9DIPT</name>
<protein>
    <submittedName>
        <fullName evidence="2">Putative secreted protein</fullName>
    </submittedName>
</protein>
<evidence type="ECO:0000256" key="1">
    <source>
        <dbReference type="SAM" id="SignalP"/>
    </source>
</evidence>
<dbReference type="EMBL" id="GGFK01015655">
    <property type="protein sequence ID" value="MBW48976.1"/>
    <property type="molecule type" value="Transcribed_RNA"/>
</dbReference>
<feature type="chain" id="PRO_5014966983" evidence="1">
    <location>
        <begin position="30"/>
        <end position="85"/>
    </location>
</feature>
<reference evidence="2" key="1">
    <citation type="submission" date="2018-01" db="EMBL/GenBank/DDBJ databases">
        <title>An insight into the sialome of Amazonian anophelines.</title>
        <authorList>
            <person name="Ribeiro J.M."/>
            <person name="Scarpassa V."/>
            <person name="Calvo E."/>
        </authorList>
    </citation>
    <scope>NUCLEOTIDE SEQUENCE</scope>
    <source>
        <tissue evidence="2">Salivary glands</tissue>
    </source>
</reference>
<dbReference type="AlphaFoldDB" id="A0A2M4B7G9"/>